<organism evidence="3">
    <name type="scientific">Sesamum angustifolium</name>
    <dbReference type="NCBI Taxonomy" id="2727405"/>
    <lineage>
        <taxon>Eukaryota</taxon>
        <taxon>Viridiplantae</taxon>
        <taxon>Streptophyta</taxon>
        <taxon>Embryophyta</taxon>
        <taxon>Tracheophyta</taxon>
        <taxon>Spermatophyta</taxon>
        <taxon>Magnoliopsida</taxon>
        <taxon>eudicotyledons</taxon>
        <taxon>Gunneridae</taxon>
        <taxon>Pentapetalae</taxon>
        <taxon>asterids</taxon>
        <taxon>lamiids</taxon>
        <taxon>Lamiales</taxon>
        <taxon>Pedaliaceae</taxon>
        <taxon>Sesamum</taxon>
    </lineage>
</organism>
<comment type="caution">
    <text evidence="3">The sequence shown here is derived from an EMBL/GenBank/DDBJ whole genome shotgun (WGS) entry which is preliminary data.</text>
</comment>
<evidence type="ECO:0000259" key="2">
    <source>
        <dbReference type="Pfam" id="PF14111"/>
    </source>
</evidence>
<dbReference type="InterPro" id="IPR025558">
    <property type="entry name" value="DUF4283"/>
</dbReference>
<sequence length="447" mass="49727">MGMLTRDQGMKVLRFSSEEIARLSQPFRYAFGKFSHGYPSMQHLRRWMLAQGFRGDFSVGAINARHVFIKFALEEDYTKLWIKSIWFVDGFPMRVFKWTPTFNPREESPIVPVWVRLPELPIQFFDREALFSIARLLGTPLRTDVSTATLVRPSVAVCVEINLLEPLQTEIGLGFGTEMIIQPVVYERLPKYCATCKHLGHDEDECYEKIKNRGPVRPVEGEDQRASDRRPSGKVGCAEGATGLHTRRKGKRVMFEDVDRRPEASSSGANGAEDGSVAMKLQDTVHEPEPVPAPKPGPAPEPEPQTDPGPQTEPEPLFHDEAVQSPPAGGTEKDMPILQSPRDVCQGNADEDNCPLEPAVPEEPLPQDDSPVCVEPHLDTEDVALCLSGESTLQSDTEDVTKCLARHRRGRSLGDEPEAHSASPDRGKVVSPPRRIVTRSVVRSTLP</sequence>
<feature type="region of interest" description="Disordered" evidence="1">
    <location>
        <begin position="406"/>
        <end position="447"/>
    </location>
</feature>
<proteinExistence type="predicted"/>
<dbReference type="PANTHER" id="PTHR31286:SF179">
    <property type="entry name" value="RNASE H TYPE-1 DOMAIN-CONTAINING PROTEIN"/>
    <property type="match status" value="1"/>
</dbReference>
<reference evidence="3" key="1">
    <citation type="submission" date="2020-06" db="EMBL/GenBank/DDBJ databases">
        <authorList>
            <person name="Li T."/>
            <person name="Hu X."/>
            <person name="Zhang T."/>
            <person name="Song X."/>
            <person name="Zhang H."/>
            <person name="Dai N."/>
            <person name="Sheng W."/>
            <person name="Hou X."/>
            <person name="Wei L."/>
        </authorList>
    </citation>
    <scope>NUCLEOTIDE SEQUENCE</scope>
    <source>
        <strain evidence="3">G01</strain>
        <tissue evidence="3">Leaf</tissue>
    </source>
</reference>
<reference evidence="3" key="2">
    <citation type="journal article" date="2024" name="Plant">
        <title>Genomic evolution and insights into agronomic trait innovations of Sesamum species.</title>
        <authorList>
            <person name="Miao H."/>
            <person name="Wang L."/>
            <person name="Qu L."/>
            <person name="Liu H."/>
            <person name="Sun Y."/>
            <person name="Le M."/>
            <person name="Wang Q."/>
            <person name="Wei S."/>
            <person name="Zheng Y."/>
            <person name="Lin W."/>
            <person name="Duan Y."/>
            <person name="Cao H."/>
            <person name="Xiong S."/>
            <person name="Wang X."/>
            <person name="Wei L."/>
            <person name="Li C."/>
            <person name="Ma Q."/>
            <person name="Ju M."/>
            <person name="Zhao R."/>
            <person name="Li G."/>
            <person name="Mu C."/>
            <person name="Tian Q."/>
            <person name="Mei H."/>
            <person name="Zhang T."/>
            <person name="Gao T."/>
            <person name="Zhang H."/>
        </authorList>
    </citation>
    <scope>NUCLEOTIDE SEQUENCE</scope>
    <source>
        <strain evidence="3">G01</strain>
    </source>
</reference>
<evidence type="ECO:0000313" key="3">
    <source>
        <dbReference type="EMBL" id="KAL0317838.1"/>
    </source>
</evidence>
<name>A0AAW2LFT1_9LAMI</name>
<accession>A0AAW2LFT1</accession>
<gene>
    <name evidence="3" type="ORF">Sangu_2198100</name>
</gene>
<feature type="compositionally biased region" description="Low complexity" evidence="1">
    <location>
        <begin position="429"/>
        <end position="447"/>
    </location>
</feature>
<feature type="compositionally biased region" description="Basic and acidic residues" evidence="1">
    <location>
        <begin position="412"/>
        <end position="428"/>
    </location>
</feature>
<feature type="region of interest" description="Disordered" evidence="1">
    <location>
        <begin position="215"/>
        <end position="275"/>
    </location>
</feature>
<dbReference type="Pfam" id="PF14111">
    <property type="entry name" value="DUF4283"/>
    <property type="match status" value="1"/>
</dbReference>
<feature type="compositionally biased region" description="Basic and acidic residues" evidence="1">
    <location>
        <begin position="253"/>
        <end position="263"/>
    </location>
</feature>
<feature type="domain" description="DUF4283" evidence="2">
    <location>
        <begin position="31"/>
        <end position="105"/>
    </location>
</feature>
<evidence type="ECO:0000256" key="1">
    <source>
        <dbReference type="SAM" id="MobiDB-lite"/>
    </source>
</evidence>
<dbReference type="AlphaFoldDB" id="A0AAW2LFT1"/>
<dbReference type="InterPro" id="IPR040256">
    <property type="entry name" value="At4g02000-like"/>
</dbReference>
<feature type="compositionally biased region" description="Basic and acidic residues" evidence="1">
    <location>
        <begin position="219"/>
        <end position="231"/>
    </location>
</feature>
<dbReference type="PANTHER" id="PTHR31286">
    <property type="entry name" value="GLYCINE-RICH CELL WALL STRUCTURAL PROTEIN 1.8-LIKE"/>
    <property type="match status" value="1"/>
</dbReference>
<feature type="region of interest" description="Disordered" evidence="1">
    <location>
        <begin position="287"/>
        <end position="372"/>
    </location>
</feature>
<dbReference type="EMBL" id="JACGWK010000014">
    <property type="protein sequence ID" value="KAL0317838.1"/>
    <property type="molecule type" value="Genomic_DNA"/>
</dbReference>
<protein>
    <recommendedName>
        <fullName evidence="2">DUF4283 domain-containing protein</fullName>
    </recommendedName>
</protein>
<feature type="compositionally biased region" description="Pro residues" evidence="1">
    <location>
        <begin position="290"/>
        <end position="313"/>
    </location>
</feature>